<reference evidence="1" key="1">
    <citation type="submission" date="2021-04" db="EMBL/GenBank/DDBJ databases">
        <title>Genomic characterization of the novel lytic bacteriophage vB_RsoP_BMB50 infecting Ralstonia solanacearum.</title>
        <authorList>
            <person name="Wang K."/>
            <person name="Liu Q."/>
            <person name="Dong Z."/>
            <person name="Sun M."/>
            <person name="Peng D."/>
        </authorList>
    </citation>
    <scope>NUCLEOTIDE SEQUENCE</scope>
</reference>
<dbReference type="Proteomes" id="UP000694260">
    <property type="component" value="Segment"/>
</dbReference>
<protein>
    <submittedName>
        <fullName evidence="1">Protein kinase</fullName>
    </submittedName>
</protein>
<proteinExistence type="predicted"/>
<accession>A0A8E5KHD1</accession>
<dbReference type="EMBL" id="MW965453">
    <property type="protein sequence ID" value="QVE65551.1"/>
    <property type="molecule type" value="Genomic_DNA"/>
</dbReference>
<dbReference type="GO" id="GO:0016301">
    <property type="term" value="F:kinase activity"/>
    <property type="evidence" value="ECO:0007669"/>
    <property type="project" value="UniProtKB-KW"/>
</dbReference>
<organism evidence="1 2">
    <name type="scientific">Ralstonia phage vB_RsoP_BMB50</name>
    <dbReference type="NCBI Taxonomy" id="2834269"/>
    <lineage>
        <taxon>Viruses</taxon>
        <taxon>Duplodnaviria</taxon>
        <taxon>Heunggongvirae</taxon>
        <taxon>Uroviricota</taxon>
        <taxon>Caudoviricetes</taxon>
        <taxon>Autographivirales</taxon>
        <taxon>Autonotataviridae</taxon>
        <taxon>Okabevirinae</taxon>
        <taxon>Hongshanvirus</taxon>
        <taxon>Hongshanvirus BMB50</taxon>
    </lineage>
</organism>
<name>A0A8E5KHD1_9CAUD</name>
<keyword evidence="1" id="KW-0418">Kinase</keyword>
<evidence type="ECO:0000313" key="2">
    <source>
        <dbReference type="Proteomes" id="UP000694260"/>
    </source>
</evidence>
<sequence>MSIRDLFERLPKAKKFVAPAQAHVKACLAGGREIVRKNDVPAGWTHLGSGYFSGVFAADDLTAVKTGYSLDGGYVYAMWCLANQDLEAVPRIYAVQRIRYVIDDEDDTGEGYVVVMERLQELPKDNWGSLKEGCLKAQFDTIGAAQYKNNYFESGKYERTPCGDAMVRLRNYINAAIKANGDSIQTQYFDMHYGNAMCRGDVLVITDPLATVKGKTKGKFARKRYSAIRQHC</sequence>
<keyword evidence="2" id="KW-1185">Reference proteome</keyword>
<keyword evidence="1" id="KW-0808">Transferase</keyword>
<evidence type="ECO:0000313" key="1">
    <source>
        <dbReference type="EMBL" id="QVE65551.1"/>
    </source>
</evidence>